<reference evidence="2" key="2">
    <citation type="submission" date="2023-06" db="EMBL/GenBank/DDBJ databases">
        <authorList>
            <consortium name="Lawrence Berkeley National Laboratory"/>
            <person name="Haridas S."/>
            <person name="Hensen N."/>
            <person name="Bonometti L."/>
            <person name="Westerberg I."/>
            <person name="Brannstrom I.O."/>
            <person name="Guillou S."/>
            <person name="Cros-Aarteil S."/>
            <person name="Calhoun S."/>
            <person name="Kuo A."/>
            <person name="Mondo S."/>
            <person name="Pangilinan J."/>
            <person name="Riley R."/>
            <person name="Labutti K."/>
            <person name="Andreopoulos B."/>
            <person name="Lipzen A."/>
            <person name="Chen C."/>
            <person name="Yanf M."/>
            <person name="Daum C."/>
            <person name="Ng V."/>
            <person name="Clum A."/>
            <person name="Steindorff A."/>
            <person name="Ohm R."/>
            <person name="Martin F."/>
            <person name="Silar P."/>
            <person name="Natvig D."/>
            <person name="Lalanne C."/>
            <person name="Gautier V."/>
            <person name="Ament-Velasquez S.L."/>
            <person name="Kruys A."/>
            <person name="Hutchinson M.I."/>
            <person name="Powell A.J."/>
            <person name="Barry K."/>
            <person name="Miller A.N."/>
            <person name="Grigoriev I.V."/>
            <person name="Debuchy R."/>
            <person name="Gladieux P."/>
            <person name="Thoren M.H."/>
            <person name="Johannesson H."/>
        </authorList>
    </citation>
    <scope>NUCLEOTIDE SEQUENCE</scope>
    <source>
        <strain evidence="2">CBS 118394</strain>
    </source>
</reference>
<evidence type="ECO:0000313" key="3">
    <source>
        <dbReference type="Proteomes" id="UP001283341"/>
    </source>
</evidence>
<name>A0AAE0MBN8_9PEZI</name>
<dbReference type="Pfam" id="PF17107">
    <property type="entry name" value="SesA"/>
    <property type="match status" value="1"/>
</dbReference>
<dbReference type="InterPro" id="IPR011009">
    <property type="entry name" value="Kinase-like_dom_sf"/>
</dbReference>
<sequence>MAEMIAVVGAVASITQLIALGSKVLTRVNDFRSDRDQVPKSFRCLQIDIGVLLQALEHTKTAIGAGHVSGATRDALQPAIDGCRLQIAALDAILAKTLPKSGESWGKFKRNMKAISSLNQAGKVNNIRDELYRSITVLTHHNTAALLVVAGRGHGTSLSSLPCYTLERSPSFYPEQYSVEGLFHNPLFVVAMKQQNYFTHQYYLMFSQTPRHWKRVNITATFKNVRDTSALMQVSTPDNSDATFKELPDAVSKALSTALARIQLFGSVTRVSLPLVEDEGGTIVHESPHIEFTEDHEEAAMSKEADILHNIKLMGCHKFSESEVQVVSRMSSHYFVVRVDGQEYLERRMPFARAGGDGKNGICTFIDDLKLFNSLRGCHGVQQLAGVVLDDAGLHLKSYIYEAPMFLHLSHVFYIANLRSETISWPVRELWATQIAQAVANVHSKGFKIGRLNRLGVGLRADGSASLVRLETSARYLQYDGYGEIPPELRGIEAGKEQCLNDRTDIFQLGMMLWLLADHKGNLTGSKCSRYACTSIPRYKCTAAHSNPTELPPTMDRSVPAYFSSIISRCRSPNPRARPTAGEIVAEILSSQGQHIEAVPQDTLELLHSYREVRATQSSTVHCSECGQWCPDTHYHCYACKIGDFDLCSHCKEVQGIHCYVPEHKLVKRVSKFGGYAQVSS</sequence>
<proteinExistence type="predicted"/>
<dbReference type="SUPFAM" id="SSF56112">
    <property type="entry name" value="Protein kinase-like (PK-like)"/>
    <property type="match status" value="1"/>
</dbReference>
<dbReference type="EMBL" id="JAUEDM010000002">
    <property type="protein sequence ID" value="KAK3325144.1"/>
    <property type="molecule type" value="Genomic_DNA"/>
</dbReference>
<protein>
    <recommendedName>
        <fullName evidence="1">NACHT-NTPase and P-loop NTPases N-terminal domain-containing protein</fullName>
    </recommendedName>
</protein>
<keyword evidence="3" id="KW-1185">Reference proteome</keyword>
<comment type="caution">
    <text evidence="2">The sequence shown here is derived from an EMBL/GenBank/DDBJ whole genome shotgun (WGS) entry which is preliminary data.</text>
</comment>
<evidence type="ECO:0000259" key="1">
    <source>
        <dbReference type="Pfam" id="PF17107"/>
    </source>
</evidence>
<accession>A0AAE0MBN8</accession>
<dbReference type="Proteomes" id="UP001283341">
    <property type="component" value="Unassembled WGS sequence"/>
</dbReference>
<reference evidence="2" key="1">
    <citation type="journal article" date="2023" name="Mol. Phylogenet. Evol.">
        <title>Genome-scale phylogeny and comparative genomics of the fungal order Sordariales.</title>
        <authorList>
            <person name="Hensen N."/>
            <person name="Bonometti L."/>
            <person name="Westerberg I."/>
            <person name="Brannstrom I.O."/>
            <person name="Guillou S."/>
            <person name="Cros-Aarteil S."/>
            <person name="Calhoun S."/>
            <person name="Haridas S."/>
            <person name="Kuo A."/>
            <person name="Mondo S."/>
            <person name="Pangilinan J."/>
            <person name="Riley R."/>
            <person name="LaButti K."/>
            <person name="Andreopoulos B."/>
            <person name="Lipzen A."/>
            <person name="Chen C."/>
            <person name="Yan M."/>
            <person name="Daum C."/>
            <person name="Ng V."/>
            <person name="Clum A."/>
            <person name="Steindorff A."/>
            <person name="Ohm R.A."/>
            <person name="Martin F."/>
            <person name="Silar P."/>
            <person name="Natvig D.O."/>
            <person name="Lalanne C."/>
            <person name="Gautier V."/>
            <person name="Ament-Velasquez S.L."/>
            <person name="Kruys A."/>
            <person name="Hutchinson M.I."/>
            <person name="Powell A.J."/>
            <person name="Barry K."/>
            <person name="Miller A.N."/>
            <person name="Grigoriev I.V."/>
            <person name="Debuchy R."/>
            <person name="Gladieux P."/>
            <person name="Hiltunen Thoren M."/>
            <person name="Johannesson H."/>
        </authorList>
    </citation>
    <scope>NUCLEOTIDE SEQUENCE</scope>
    <source>
        <strain evidence="2">CBS 118394</strain>
    </source>
</reference>
<evidence type="ECO:0000313" key="2">
    <source>
        <dbReference type="EMBL" id="KAK3325144.1"/>
    </source>
</evidence>
<dbReference type="InterPro" id="IPR031352">
    <property type="entry name" value="SesA"/>
</dbReference>
<dbReference type="Gene3D" id="1.10.510.10">
    <property type="entry name" value="Transferase(Phosphotransferase) domain 1"/>
    <property type="match status" value="1"/>
</dbReference>
<organism evidence="2 3">
    <name type="scientific">Apodospora peruviana</name>
    <dbReference type="NCBI Taxonomy" id="516989"/>
    <lineage>
        <taxon>Eukaryota</taxon>
        <taxon>Fungi</taxon>
        <taxon>Dikarya</taxon>
        <taxon>Ascomycota</taxon>
        <taxon>Pezizomycotina</taxon>
        <taxon>Sordariomycetes</taxon>
        <taxon>Sordariomycetidae</taxon>
        <taxon>Sordariales</taxon>
        <taxon>Lasiosphaeriaceae</taxon>
        <taxon>Apodospora</taxon>
    </lineage>
</organism>
<dbReference type="AlphaFoldDB" id="A0AAE0MBN8"/>
<gene>
    <name evidence="2" type="ORF">B0H66DRAFT_110908</name>
</gene>
<dbReference type="SUPFAM" id="SSF57850">
    <property type="entry name" value="RING/U-box"/>
    <property type="match status" value="1"/>
</dbReference>
<feature type="domain" description="NACHT-NTPase and P-loop NTPases N-terminal" evidence="1">
    <location>
        <begin position="11"/>
        <end position="138"/>
    </location>
</feature>